<protein>
    <submittedName>
        <fullName evidence="1">Uncharacterized protein</fullName>
    </submittedName>
</protein>
<keyword evidence="2" id="KW-1185">Reference proteome</keyword>
<name>A0A1A9ZEZ4_GLOPL</name>
<evidence type="ECO:0000313" key="1">
    <source>
        <dbReference type="EnsemblMetazoa" id="GPAI012581-PA"/>
    </source>
</evidence>
<dbReference type="AlphaFoldDB" id="A0A1A9ZEZ4"/>
<proteinExistence type="predicted"/>
<evidence type="ECO:0000313" key="2">
    <source>
        <dbReference type="Proteomes" id="UP000092445"/>
    </source>
</evidence>
<organism evidence="1 2">
    <name type="scientific">Glossina pallidipes</name>
    <name type="common">Tsetse fly</name>
    <dbReference type="NCBI Taxonomy" id="7398"/>
    <lineage>
        <taxon>Eukaryota</taxon>
        <taxon>Metazoa</taxon>
        <taxon>Ecdysozoa</taxon>
        <taxon>Arthropoda</taxon>
        <taxon>Hexapoda</taxon>
        <taxon>Insecta</taxon>
        <taxon>Pterygota</taxon>
        <taxon>Neoptera</taxon>
        <taxon>Endopterygota</taxon>
        <taxon>Diptera</taxon>
        <taxon>Brachycera</taxon>
        <taxon>Muscomorpha</taxon>
        <taxon>Hippoboscoidea</taxon>
        <taxon>Glossinidae</taxon>
        <taxon>Glossina</taxon>
    </lineage>
</organism>
<sequence>MRTITKPITKRPSNEHISNIYYLLIALIAHKVRKYPFEFSSVFWNVASYEIIAPVANAAAADKKKVVSKGEAKCLLNFQSLHLLYSPTSPLWD</sequence>
<reference evidence="1" key="2">
    <citation type="submission" date="2020-05" db="UniProtKB">
        <authorList>
            <consortium name="EnsemblMetazoa"/>
        </authorList>
    </citation>
    <scope>IDENTIFICATION</scope>
    <source>
        <strain evidence="1">IAEA</strain>
    </source>
</reference>
<accession>A0A1A9ZEZ4</accession>
<reference evidence="2" key="1">
    <citation type="submission" date="2014-03" db="EMBL/GenBank/DDBJ databases">
        <authorList>
            <person name="Aksoy S."/>
            <person name="Warren W."/>
            <person name="Wilson R.K."/>
        </authorList>
    </citation>
    <scope>NUCLEOTIDE SEQUENCE [LARGE SCALE GENOMIC DNA]</scope>
    <source>
        <strain evidence="2">IAEA</strain>
    </source>
</reference>
<dbReference type="Proteomes" id="UP000092445">
    <property type="component" value="Unassembled WGS sequence"/>
</dbReference>
<dbReference type="EnsemblMetazoa" id="GPAI012581-RA">
    <property type="protein sequence ID" value="GPAI012581-PA"/>
    <property type="gene ID" value="GPAI012581"/>
</dbReference>
<dbReference type="VEuPathDB" id="VectorBase:GPAI012581"/>